<accession>A0AAU8RJD9</accession>
<evidence type="ECO:0000313" key="2">
    <source>
        <dbReference type="Proteomes" id="UP000030786"/>
    </source>
</evidence>
<sequence length="233" mass="26777">MSNKQEQLENRGYLETGIDSQYLNSSFEQKITLLRSKIATERTLGARLLKEDKGAKTTELLINALINEKKLYPKIEICNTLSTFGKLVIPPLIECLGKIGTNQHKKIPEKEFSKDSYPLPRDIASRTLIRIGDKAIPELLTALETTDMILLSELIDTIGHINFNFKTKNIYKPLQSCYYRNKADEVITWKIIRAFSGIQESEAFLKKLYSEVKKDGLKREIKRSLRLIELNKK</sequence>
<gene>
    <name evidence="1" type="ORF">M666_04915</name>
</gene>
<dbReference type="InterPro" id="IPR011989">
    <property type="entry name" value="ARM-like"/>
</dbReference>
<proteinExistence type="predicted"/>
<evidence type="ECO:0008006" key="3">
    <source>
        <dbReference type="Google" id="ProtNLM"/>
    </source>
</evidence>
<dbReference type="EMBL" id="CP009976">
    <property type="protein sequence ID" value="AIZ40953.1"/>
    <property type="molecule type" value="Genomic_DNA"/>
</dbReference>
<dbReference type="Gene3D" id="1.25.10.10">
    <property type="entry name" value="Leucine-rich Repeat Variant"/>
    <property type="match status" value="1"/>
</dbReference>
<dbReference type="Proteomes" id="UP000030786">
    <property type="component" value="Chromosome"/>
</dbReference>
<dbReference type="RefSeq" id="WP_029447523.1">
    <property type="nucleotide sequence ID" value="NZ_CP009976.1"/>
</dbReference>
<dbReference type="KEGG" id="cbat:M666_04915"/>
<dbReference type="AlphaFoldDB" id="A0AAU8RJD9"/>
<protein>
    <recommendedName>
        <fullName evidence="3">HEAT repeat domain-containing protein</fullName>
    </recommendedName>
</protein>
<name>A0AAU8RJD9_9FLAO</name>
<organism evidence="1 2">
    <name type="scientific">Cellulophaga baltica 18</name>
    <dbReference type="NCBI Taxonomy" id="1348584"/>
    <lineage>
        <taxon>Bacteria</taxon>
        <taxon>Pseudomonadati</taxon>
        <taxon>Bacteroidota</taxon>
        <taxon>Flavobacteriia</taxon>
        <taxon>Flavobacteriales</taxon>
        <taxon>Flavobacteriaceae</taxon>
        <taxon>Cellulophaga</taxon>
    </lineage>
</organism>
<dbReference type="GeneID" id="78060073"/>
<reference evidence="1 2" key="1">
    <citation type="journal article" date="2014" name="Environ. Microbiol.">
        <title>Contrasting genomic patterns and infection strategies of two co-existing Bacteroidetes podovirus genera.</title>
        <authorList>
            <person name="Holmfeldt K."/>
            <person name="Howard-Varona C."/>
            <person name="Solonenko N."/>
            <person name="Sullivan M.B."/>
        </authorList>
    </citation>
    <scope>NUCLEOTIDE SEQUENCE [LARGE SCALE GENOMIC DNA]</scope>
    <source>
        <strain evidence="1 2">18</strain>
    </source>
</reference>
<evidence type="ECO:0000313" key="1">
    <source>
        <dbReference type="EMBL" id="AIZ40953.1"/>
    </source>
</evidence>